<evidence type="ECO:0000313" key="3">
    <source>
        <dbReference type="Proteomes" id="UP000289738"/>
    </source>
</evidence>
<dbReference type="EMBL" id="SDMP01000020">
    <property type="protein sequence ID" value="RYQ84699.1"/>
    <property type="molecule type" value="Genomic_DNA"/>
</dbReference>
<dbReference type="InterPro" id="IPR019557">
    <property type="entry name" value="AminoTfrase-like_pln_mobile"/>
</dbReference>
<dbReference type="AlphaFoldDB" id="A0A444X4X1"/>
<reference evidence="2 3" key="1">
    <citation type="submission" date="2019-01" db="EMBL/GenBank/DDBJ databases">
        <title>Sequencing of cultivated peanut Arachis hypogaea provides insights into genome evolution and oil improvement.</title>
        <authorList>
            <person name="Chen X."/>
        </authorList>
    </citation>
    <scope>NUCLEOTIDE SEQUENCE [LARGE SCALE GENOMIC DNA]</scope>
    <source>
        <strain evidence="3">cv. Fuhuasheng</strain>
        <tissue evidence="2">Leaves</tissue>
    </source>
</reference>
<keyword evidence="3" id="KW-1185">Reference proteome</keyword>
<protein>
    <recommendedName>
        <fullName evidence="1">Aminotransferase-like plant mobile domain-containing protein</fullName>
    </recommendedName>
</protein>
<feature type="domain" description="Aminotransferase-like plant mobile" evidence="1">
    <location>
        <begin position="4"/>
        <end position="75"/>
    </location>
</feature>
<dbReference type="InterPro" id="IPR044824">
    <property type="entry name" value="MAIN-like"/>
</dbReference>
<accession>A0A444X4X1</accession>
<evidence type="ECO:0000259" key="1">
    <source>
        <dbReference type="Pfam" id="PF10536"/>
    </source>
</evidence>
<organism evidence="2 3">
    <name type="scientific">Arachis hypogaea</name>
    <name type="common">Peanut</name>
    <dbReference type="NCBI Taxonomy" id="3818"/>
    <lineage>
        <taxon>Eukaryota</taxon>
        <taxon>Viridiplantae</taxon>
        <taxon>Streptophyta</taxon>
        <taxon>Embryophyta</taxon>
        <taxon>Tracheophyta</taxon>
        <taxon>Spermatophyta</taxon>
        <taxon>Magnoliopsida</taxon>
        <taxon>eudicotyledons</taxon>
        <taxon>Gunneridae</taxon>
        <taxon>Pentapetalae</taxon>
        <taxon>rosids</taxon>
        <taxon>fabids</taxon>
        <taxon>Fabales</taxon>
        <taxon>Fabaceae</taxon>
        <taxon>Papilionoideae</taxon>
        <taxon>50 kb inversion clade</taxon>
        <taxon>dalbergioids sensu lato</taxon>
        <taxon>Dalbergieae</taxon>
        <taxon>Pterocarpus clade</taxon>
        <taxon>Arachis</taxon>
    </lineage>
</organism>
<dbReference type="GO" id="GO:0010073">
    <property type="term" value="P:meristem maintenance"/>
    <property type="evidence" value="ECO:0007669"/>
    <property type="project" value="InterPro"/>
</dbReference>
<dbReference type="Proteomes" id="UP000289738">
    <property type="component" value="Chromosome B10"/>
</dbReference>
<evidence type="ECO:0000313" key="2">
    <source>
        <dbReference type="EMBL" id="RYQ84699.1"/>
    </source>
</evidence>
<sequence length="122" mass="14098">MRIYARAYILMLLSTQLFGNKNRNWLHLRWLAYVAKLNELGNYSWGSVVLSWLYRSVCQVANRNTTSATTFLDILTAFDIEVVWIQHIYFFIGIQVSFNVGELSTDLKCQGAETYSDSACIR</sequence>
<name>A0A444X4X1_ARAHY</name>
<dbReference type="PANTHER" id="PTHR46033:SF8">
    <property type="entry name" value="PROTEIN MAINTENANCE OF MERISTEMS-LIKE"/>
    <property type="match status" value="1"/>
</dbReference>
<proteinExistence type="predicted"/>
<comment type="caution">
    <text evidence="2">The sequence shown here is derived from an EMBL/GenBank/DDBJ whole genome shotgun (WGS) entry which is preliminary data.</text>
</comment>
<gene>
    <name evidence="2" type="ORF">Ahy_B10g104162</name>
</gene>
<dbReference type="Pfam" id="PF10536">
    <property type="entry name" value="PMD"/>
    <property type="match status" value="1"/>
</dbReference>
<dbReference type="PANTHER" id="PTHR46033">
    <property type="entry name" value="PROTEIN MAIN-LIKE 2"/>
    <property type="match status" value="1"/>
</dbReference>